<keyword evidence="11" id="KW-0076">Bacteriochlorophyll</keyword>
<dbReference type="Pfam" id="PF00556">
    <property type="entry name" value="LHC"/>
    <property type="match status" value="1"/>
</dbReference>
<evidence type="ECO:0000256" key="7">
    <source>
        <dbReference type="ARBA" id="ARBA00022549"/>
    </source>
</evidence>
<dbReference type="GO" id="GO:0046872">
    <property type="term" value="F:metal ion binding"/>
    <property type="evidence" value="ECO:0007669"/>
    <property type="project" value="UniProtKB-KW"/>
</dbReference>
<dbReference type="GO" id="GO:0005886">
    <property type="term" value="C:plasma membrane"/>
    <property type="evidence" value="ECO:0007669"/>
    <property type="project" value="UniProtKB-SubCell"/>
</dbReference>
<evidence type="ECO:0000256" key="13">
    <source>
        <dbReference type="ARBA" id="ARBA00022991"/>
    </source>
</evidence>
<evidence type="ECO:0000256" key="3">
    <source>
        <dbReference type="ARBA" id="ARBA00011052"/>
    </source>
</evidence>
<dbReference type="InterPro" id="IPR023624">
    <property type="entry name" value="Antenna_beta_dom_sf"/>
</dbReference>
<evidence type="ECO:0000256" key="5">
    <source>
        <dbReference type="ARBA" id="ARBA00022475"/>
    </source>
</evidence>
<evidence type="ECO:0000256" key="15">
    <source>
        <dbReference type="ARBA" id="ARBA00023243"/>
    </source>
</evidence>
<evidence type="ECO:0000256" key="8">
    <source>
        <dbReference type="ARBA" id="ARBA00022692"/>
    </source>
</evidence>
<name>A0A3S2VBS5_9HYPH</name>
<comment type="caution">
    <text evidence="18">The sequence shown here is derived from an EMBL/GenBank/DDBJ whole genome shotgun (WGS) entry which is preliminary data.</text>
</comment>
<evidence type="ECO:0000256" key="12">
    <source>
        <dbReference type="ARBA" id="ARBA00022989"/>
    </source>
</evidence>
<dbReference type="InterPro" id="IPR035889">
    <property type="entry name" value="Light-harvesting_complex"/>
</dbReference>
<dbReference type="InterPro" id="IPR000066">
    <property type="entry name" value="Antenna_a/b"/>
</dbReference>
<keyword evidence="7" id="KW-0042">Antenna complex</keyword>
<evidence type="ECO:0000256" key="2">
    <source>
        <dbReference type="ARBA" id="ARBA00004249"/>
    </source>
</evidence>
<dbReference type="GO" id="GO:0030077">
    <property type="term" value="C:plasma membrane light-harvesting complex"/>
    <property type="evidence" value="ECO:0007669"/>
    <property type="project" value="InterPro"/>
</dbReference>
<evidence type="ECO:0000256" key="4">
    <source>
        <dbReference type="ARBA" id="ARBA00011367"/>
    </source>
</evidence>
<protein>
    <submittedName>
        <fullName evidence="18">Light-harvesting protein</fullName>
    </submittedName>
</protein>
<feature type="transmembrane region" description="Helical" evidence="16">
    <location>
        <begin position="22"/>
        <end position="47"/>
    </location>
</feature>
<dbReference type="OrthoDB" id="7391998at2"/>
<dbReference type="InterPro" id="IPR002362">
    <property type="entry name" value="LHB-1/5"/>
</dbReference>
<dbReference type="PRINTS" id="PR00674">
    <property type="entry name" value="LIGHTHARVSTB"/>
</dbReference>
<dbReference type="Proteomes" id="UP000286997">
    <property type="component" value="Unassembled WGS sequence"/>
</dbReference>
<dbReference type="NCBIfam" id="NF040862">
    <property type="entry name" value="pufB_517_ASD"/>
    <property type="match status" value="1"/>
</dbReference>
<dbReference type="RefSeq" id="WP_127727709.1">
    <property type="nucleotide sequence ID" value="NZ_SACP01000003.1"/>
</dbReference>
<evidence type="ECO:0000256" key="11">
    <source>
        <dbReference type="ARBA" id="ARBA00022956"/>
    </source>
</evidence>
<accession>A0A3S2VBS5</accession>
<dbReference type="InterPro" id="IPR023623">
    <property type="entry name" value="Antenna_beta_CS"/>
</dbReference>
<keyword evidence="6" id="KW-0148">Chlorophyll</keyword>
<gene>
    <name evidence="18" type="ORF">EOE48_05160</name>
</gene>
<keyword evidence="13" id="KW-0157">Chromophore</keyword>
<sequence>MANGMDKPSVLSGLTEEEAKEFHGIFVTSFIIFTAIAVVAHFLVWLWRPWLPGPNGYSSLTDGVTYAAHGLLPFIA</sequence>
<reference evidence="18 19" key="1">
    <citation type="submission" date="2019-01" db="EMBL/GenBank/DDBJ databases">
        <authorList>
            <person name="Chen W.-M."/>
        </authorList>
    </citation>
    <scope>NUCLEOTIDE SEQUENCE [LARGE SCALE GENOMIC DNA]</scope>
    <source>
        <strain evidence="18 19">TER-1</strain>
    </source>
</reference>
<keyword evidence="14 16" id="KW-0472">Membrane</keyword>
<evidence type="ECO:0000313" key="19">
    <source>
        <dbReference type="Proteomes" id="UP000286997"/>
    </source>
</evidence>
<keyword evidence="9" id="KW-0479">Metal-binding</keyword>
<dbReference type="AlphaFoldDB" id="A0A3S2VBS5"/>
<keyword evidence="12 16" id="KW-1133">Transmembrane helix</keyword>
<keyword evidence="19" id="KW-1185">Reference proteome</keyword>
<evidence type="ECO:0000313" key="18">
    <source>
        <dbReference type="EMBL" id="RVU20734.1"/>
    </source>
</evidence>
<dbReference type="SUPFAM" id="SSF56918">
    <property type="entry name" value="Light-harvesting complex subunits"/>
    <property type="match status" value="1"/>
</dbReference>
<comment type="function">
    <text evidence="1">Antenna complexes are light-harvesting systems, which transfer the excitation energy to the reaction centers.</text>
</comment>
<keyword evidence="8 16" id="KW-0812">Transmembrane</keyword>
<feature type="domain" description="Antenna complex alpha/beta subunit" evidence="17">
    <location>
        <begin position="17"/>
        <end position="51"/>
    </location>
</feature>
<evidence type="ECO:0000256" key="10">
    <source>
        <dbReference type="ARBA" id="ARBA00022842"/>
    </source>
</evidence>
<keyword evidence="10" id="KW-0460">Magnesium</keyword>
<keyword evidence="15" id="KW-0437">Light-harvesting polypeptide</keyword>
<comment type="subcellular location">
    <subcellularLocation>
        <location evidence="2">Cell inner membrane</location>
        <topology evidence="2">Single-pass type II membrane protein</topology>
    </subcellularLocation>
</comment>
<comment type="similarity">
    <text evidence="3">Belongs to the antenna complex beta subunit family.</text>
</comment>
<dbReference type="EMBL" id="SACP01000003">
    <property type="protein sequence ID" value="RVU20734.1"/>
    <property type="molecule type" value="Genomic_DNA"/>
</dbReference>
<keyword evidence="5" id="KW-1003">Cell membrane</keyword>
<evidence type="ECO:0000256" key="6">
    <source>
        <dbReference type="ARBA" id="ARBA00022494"/>
    </source>
</evidence>
<comment type="subunit">
    <text evidence="4">The core complex is formed by different alpha and beta chains, binding bacteriochlorophyll molecules, and arranged most probably in tetrameric structures disposed around the reaction center. The non-pigmented gamma chains may constitute additional components.</text>
</comment>
<proteinExistence type="inferred from homology"/>
<organism evidence="18 19">
    <name type="scientific">Methylobacterium oryzihabitans</name>
    <dbReference type="NCBI Taxonomy" id="2499852"/>
    <lineage>
        <taxon>Bacteria</taxon>
        <taxon>Pseudomonadati</taxon>
        <taxon>Pseudomonadota</taxon>
        <taxon>Alphaproteobacteria</taxon>
        <taxon>Hyphomicrobiales</taxon>
        <taxon>Methylobacteriaceae</taxon>
        <taxon>Methylobacterium</taxon>
    </lineage>
</organism>
<evidence type="ECO:0000256" key="16">
    <source>
        <dbReference type="SAM" id="Phobius"/>
    </source>
</evidence>
<evidence type="ECO:0000256" key="1">
    <source>
        <dbReference type="ARBA" id="ARBA00002455"/>
    </source>
</evidence>
<dbReference type="Gene3D" id="1.20.5.250">
    <property type="match status" value="1"/>
</dbReference>
<dbReference type="PROSITE" id="PS00969">
    <property type="entry name" value="ANTENNA_COMP_BETA"/>
    <property type="match status" value="1"/>
</dbReference>
<evidence type="ECO:0000256" key="14">
    <source>
        <dbReference type="ARBA" id="ARBA00023136"/>
    </source>
</evidence>
<dbReference type="GO" id="GO:0042314">
    <property type="term" value="F:bacteriochlorophyll binding"/>
    <property type="evidence" value="ECO:0007669"/>
    <property type="project" value="UniProtKB-KW"/>
</dbReference>
<dbReference type="GO" id="GO:0019684">
    <property type="term" value="P:photosynthesis, light reaction"/>
    <property type="evidence" value="ECO:0007669"/>
    <property type="project" value="InterPro"/>
</dbReference>
<evidence type="ECO:0000256" key="9">
    <source>
        <dbReference type="ARBA" id="ARBA00022723"/>
    </source>
</evidence>
<evidence type="ECO:0000259" key="17">
    <source>
        <dbReference type="Pfam" id="PF00556"/>
    </source>
</evidence>